<keyword evidence="3" id="KW-1185">Reference proteome</keyword>
<evidence type="ECO:0000313" key="2">
    <source>
        <dbReference type="EMBL" id="MEQ2203966.1"/>
    </source>
</evidence>
<sequence>MNLVLETHFDKSSSVHTQQSKYSLVNSPLPGEETNTAAAPDAPSYLPWSSVVRGAKRLFHYSSLWISSLLTPSHLWQSSLQTKMRHHFQHAERFVSGSAHPLLPPHILLTGYHSLLHLPNANGNADSGNLRLFPTARIVCNFHLQMTAAEPLFPFLEIKLYVLTTSCPFLYFRAAPLGTQSATNSAANSPSPSPCHRIPKLTA</sequence>
<organism evidence="2 3">
    <name type="scientific">Xenoophorus captivus</name>
    <dbReference type="NCBI Taxonomy" id="1517983"/>
    <lineage>
        <taxon>Eukaryota</taxon>
        <taxon>Metazoa</taxon>
        <taxon>Chordata</taxon>
        <taxon>Craniata</taxon>
        <taxon>Vertebrata</taxon>
        <taxon>Euteleostomi</taxon>
        <taxon>Actinopterygii</taxon>
        <taxon>Neopterygii</taxon>
        <taxon>Teleostei</taxon>
        <taxon>Neoteleostei</taxon>
        <taxon>Acanthomorphata</taxon>
        <taxon>Ovalentaria</taxon>
        <taxon>Atherinomorphae</taxon>
        <taxon>Cyprinodontiformes</taxon>
        <taxon>Goodeidae</taxon>
        <taxon>Xenoophorus</taxon>
    </lineage>
</organism>
<protein>
    <submittedName>
        <fullName evidence="2">Uncharacterized protein</fullName>
    </submittedName>
</protein>
<dbReference type="Proteomes" id="UP001434883">
    <property type="component" value="Unassembled WGS sequence"/>
</dbReference>
<gene>
    <name evidence="2" type="ORF">XENOCAPTIV_005832</name>
</gene>
<evidence type="ECO:0000313" key="3">
    <source>
        <dbReference type="Proteomes" id="UP001434883"/>
    </source>
</evidence>
<comment type="caution">
    <text evidence="2">The sequence shown here is derived from an EMBL/GenBank/DDBJ whole genome shotgun (WGS) entry which is preliminary data.</text>
</comment>
<feature type="region of interest" description="Disordered" evidence="1">
    <location>
        <begin position="182"/>
        <end position="203"/>
    </location>
</feature>
<evidence type="ECO:0000256" key="1">
    <source>
        <dbReference type="SAM" id="MobiDB-lite"/>
    </source>
</evidence>
<accession>A0ABV0R7F4</accession>
<name>A0ABV0R7F4_9TELE</name>
<proteinExistence type="predicted"/>
<dbReference type="EMBL" id="JAHRIN010035245">
    <property type="protein sequence ID" value="MEQ2203966.1"/>
    <property type="molecule type" value="Genomic_DNA"/>
</dbReference>
<reference evidence="2 3" key="1">
    <citation type="submission" date="2021-06" db="EMBL/GenBank/DDBJ databases">
        <authorList>
            <person name="Palmer J.M."/>
        </authorList>
    </citation>
    <scope>NUCLEOTIDE SEQUENCE [LARGE SCALE GENOMIC DNA]</scope>
    <source>
        <strain evidence="2 3">XC_2019</strain>
        <tissue evidence="2">Muscle</tissue>
    </source>
</reference>